<reference evidence="2 3" key="1">
    <citation type="journal article" date="2010" name="Nature">
        <title>Perigord black truffle genome uncovers evolutionary origins and mechanisms of symbiosis.</title>
        <authorList>
            <person name="Martin F."/>
            <person name="Kohler A."/>
            <person name="Murat C."/>
            <person name="Balestrini R."/>
            <person name="Coutinho P.M."/>
            <person name="Jaillon O."/>
            <person name="Montanini B."/>
            <person name="Morin E."/>
            <person name="Noel B."/>
            <person name="Percudani R."/>
            <person name="Porcel B."/>
            <person name="Rubini A."/>
            <person name="Amicucci A."/>
            <person name="Amselem J."/>
            <person name="Anthouard V."/>
            <person name="Arcioni S."/>
            <person name="Artiguenave F."/>
            <person name="Aury J.M."/>
            <person name="Ballario P."/>
            <person name="Bolchi A."/>
            <person name="Brenna A."/>
            <person name="Brun A."/>
            <person name="Buee M."/>
            <person name="Cantarel B."/>
            <person name="Chevalier G."/>
            <person name="Couloux A."/>
            <person name="Da Silva C."/>
            <person name="Denoeud F."/>
            <person name="Duplessis S."/>
            <person name="Ghignone S."/>
            <person name="Hilselberger B."/>
            <person name="Iotti M."/>
            <person name="Marcais B."/>
            <person name="Mello A."/>
            <person name="Miranda M."/>
            <person name="Pacioni G."/>
            <person name="Quesneville H."/>
            <person name="Riccioni C."/>
            <person name="Ruotolo R."/>
            <person name="Splivallo R."/>
            <person name="Stocchi V."/>
            <person name="Tisserant E."/>
            <person name="Viscomi A.R."/>
            <person name="Zambonelli A."/>
            <person name="Zampieri E."/>
            <person name="Henrissat B."/>
            <person name="Lebrun M.H."/>
            <person name="Paolocci F."/>
            <person name="Bonfante P."/>
            <person name="Ottonello S."/>
            <person name="Wincker P."/>
        </authorList>
    </citation>
    <scope>NUCLEOTIDE SEQUENCE [LARGE SCALE GENOMIC DNA]</scope>
    <source>
        <strain evidence="2 3">Mel28</strain>
    </source>
</reference>
<feature type="transmembrane region" description="Helical" evidence="1">
    <location>
        <begin position="36"/>
        <end position="69"/>
    </location>
</feature>
<dbReference type="AlphaFoldDB" id="D5G7X6"/>
<evidence type="ECO:0000313" key="3">
    <source>
        <dbReference type="Proteomes" id="UP000006911"/>
    </source>
</evidence>
<dbReference type="KEGG" id="tml:GSTUM_00002622001"/>
<dbReference type="InParanoid" id="D5G7X6"/>
<keyword evidence="3" id="KW-1185">Reference proteome</keyword>
<protein>
    <submittedName>
        <fullName evidence="2">(Perigord truffle) hypothetical protein</fullName>
    </submittedName>
</protein>
<name>D5G7X6_TUBMM</name>
<accession>D5G7X6</accession>
<keyword evidence="1" id="KW-0472">Membrane</keyword>
<evidence type="ECO:0000256" key="1">
    <source>
        <dbReference type="SAM" id="Phobius"/>
    </source>
</evidence>
<feature type="transmembrane region" description="Helical" evidence="1">
    <location>
        <begin position="81"/>
        <end position="101"/>
    </location>
</feature>
<keyword evidence="1" id="KW-1133">Transmembrane helix</keyword>
<proteinExistence type="predicted"/>
<dbReference type="GeneID" id="9181438"/>
<dbReference type="HOGENOM" id="CLU_924992_0_0_1"/>
<gene>
    <name evidence="2" type="ORF">GSTUM_00002622001</name>
</gene>
<dbReference type="RefSeq" id="XP_002836428.1">
    <property type="nucleotide sequence ID" value="XM_002836382.1"/>
</dbReference>
<dbReference type="EMBL" id="FN430033">
    <property type="protein sequence ID" value="CAZ80619.1"/>
    <property type="molecule type" value="Genomic_DNA"/>
</dbReference>
<organism evidence="2 3">
    <name type="scientific">Tuber melanosporum (strain Mel28)</name>
    <name type="common">Perigord black truffle</name>
    <dbReference type="NCBI Taxonomy" id="656061"/>
    <lineage>
        <taxon>Eukaryota</taxon>
        <taxon>Fungi</taxon>
        <taxon>Dikarya</taxon>
        <taxon>Ascomycota</taxon>
        <taxon>Pezizomycotina</taxon>
        <taxon>Pezizomycetes</taxon>
        <taxon>Pezizales</taxon>
        <taxon>Tuberaceae</taxon>
        <taxon>Tuber</taxon>
    </lineage>
</organism>
<dbReference type="Proteomes" id="UP000006911">
    <property type="component" value="Unassembled WGS sequence"/>
</dbReference>
<keyword evidence="1" id="KW-0812">Transmembrane</keyword>
<evidence type="ECO:0000313" key="2">
    <source>
        <dbReference type="EMBL" id="CAZ80619.1"/>
    </source>
</evidence>
<sequence>MSATCTPRSCIPAFSPTQLLPASVLCGPSCSLGRGFWLALAVTVIVIVIIVIAMVIAIRMVLVLVLILVLVLVRLIFIVRLIFLIIIWASWTIPVFAWPIWICPRGWSTGFVGTGSMPPEKHVHRFAWRTLSPPHADMQVINENDDFRQRQGFLGGVEKQKAAVPGGAQEMTVAHGARQKAVNIREEVFERRLSQLHPENSFMGLPLDPVETAGERGVCTVSGWSIKPKPDYTRTSQTYVYDISTLTSTIMRTVRVGTYYHWKQPVRAEEQEQPEGQGYPLPSTFWNAFLQYHSIKSRNIP</sequence>